<protein>
    <submittedName>
        <fullName evidence="1">Uncharacterized protein</fullName>
    </submittedName>
</protein>
<accession>A0A0D2IXZ6</accession>
<evidence type="ECO:0000313" key="1">
    <source>
        <dbReference type="EMBL" id="KIY01892.1"/>
    </source>
</evidence>
<proteinExistence type="predicted"/>
<keyword evidence="2" id="KW-1185">Reference proteome</keyword>
<dbReference type="Proteomes" id="UP000053411">
    <property type="component" value="Unassembled WGS sequence"/>
</dbReference>
<dbReference type="OrthoDB" id="4744100at2759"/>
<dbReference type="VEuPathDB" id="FungiDB:Z520_02030"/>
<organism evidence="1 2">
    <name type="scientific">Fonsecaea multimorphosa CBS 102226</name>
    <dbReference type="NCBI Taxonomy" id="1442371"/>
    <lineage>
        <taxon>Eukaryota</taxon>
        <taxon>Fungi</taxon>
        <taxon>Dikarya</taxon>
        <taxon>Ascomycota</taxon>
        <taxon>Pezizomycotina</taxon>
        <taxon>Eurotiomycetes</taxon>
        <taxon>Chaetothyriomycetidae</taxon>
        <taxon>Chaetothyriales</taxon>
        <taxon>Herpotrichiellaceae</taxon>
        <taxon>Fonsecaea</taxon>
    </lineage>
</organism>
<dbReference type="RefSeq" id="XP_016636014.1">
    <property type="nucleotide sequence ID" value="XM_016772544.1"/>
</dbReference>
<dbReference type="AlphaFoldDB" id="A0A0D2IXZ6"/>
<reference evidence="1 2" key="1">
    <citation type="submission" date="2015-01" db="EMBL/GenBank/DDBJ databases">
        <title>The Genome Sequence of Fonsecaea multimorphosa CBS 102226.</title>
        <authorList>
            <consortium name="The Broad Institute Genomics Platform"/>
            <person name="Cuomo C."/>
            <person name="de Hoog S."/>
            <person name="Gorbushina A."/>
            <person name="Stielow B."/>
            <person name="Teixiera M."/>
            <person name="Abouelleil A."/>
            <person name="Chapman S.B."/>
            <person name="Priest M."/>
            <person name="Young S.K."/>
            <person name="Wortman J."/>
            <person name="Nusbaum C."/>
            <person name="Birren B."/>
        </authorList>
    </citation>
    <scope>NUCLEOTIDE SEQUENCE [LARGE SCALE GENOMIC DNA]</scope>
    <source>
        <strain evidence="1 2">CBS 102226</strain>
    </source>
</reference>
<gene>
    <name evidence="1" type="ORF">Z520_02030</name>
</gene>
<dbReference type="EMBL" id="KN848064">
    <property type="protein sequence ID" value="KIY01892.1"/>
    <property type="molecule type" value="Genomic_DNA"/>
</dbReference>
<dbReference type="GeneID" id="27707776"/>
<name>A0A0D2IXZ6_9EURO</name>
<sequence length="166" mass="19098">MLNFERDAVQPDDNIFQISFDDASQTTNQGLIHAIGIGRLFVNVSDAEDQRISKWTGYEVFVDWDLALWMVFDPHSLNPRAKGWYPEYCTLAHPSLKISSKKVQLPSDESKTHLFDIVCFFPSLRGLVNSQFSTASECIHRRQVRKGINYVERKVVDDRSESKFVP</sequence>
<evidence type="ECO:0000313" key="2">
    <source>
        <dbReference type="Proteomes" id="UP000053411"/>
    </source>
</evidence>